<feature type="non-terminal residue" evidence="1">
    <location>
        <position position="222"/>
    </location>
</feature>
<evidence type="ECO:0000313" key="1">
    <source>
        <dbReference type="EMBL" id="KAI3366861.1"/>
    </source>
</evidence>
<organism evidence="1 2">
    <name type="scientific">Scortum barcoo</name>
    <name type="common">barcoo grunter</name>
    <dbReference type="NCBI Taxonomy" id="214431"/>
    <lineage>
        <taxon>Eukaryota</taxon>
        <taxon>Metazoa</taxon>
        <taxon>Chordata</taxon>
        <taxon>Craniata</taxon>
        <taxon>Vertebrata</taxon>
        <taxon>Euteleostomi</taxon>
        <taxon>Actinopterygii</taxon>
        <taxon>Neopterygii</taxon>
        <taxon>Teleostei</taxon>
        <taxon>Neoteleostei</taxon>
        <taxon>Acanthomorphata</taxon>
        <taxon>Eupercaria</taxon>
        <taxon>Centrarchiformes</taxon>
        <taxon>Terapontoidei</taxon>
        <taxon>Terapontidae</taxon>
        <taxon>Scortum</taxon>
    </lineage>
</organism>
<accession>A0ACB8WGL0</accession>
<sequence length="222" mass="24422">MYGAVLERVSQGLRVQSNFDTIVKGPAEDVLFDSSFKPSVFSSQNMYVSPGGVGSNPTSDSQTFTSTYIILHRKLTQLSVPAPTCQWITDLLTNRRQQVRPGSVISGTRTLVWHLLLFSLNTNHCTSVLFDSSFKPSVLQSLHMTQRSLASSGTNNLKLNALKIGLQREPPLVFHAEERCVCCGNLQVPGTRILPGPEGGVQLRHHRKGPAEDVLFDSSFKP</sequence>
<dbReference type="EMBL" id="CM041540">
    <property type="protein sequence ID" value="KAI3366861.1"/>
    <property type="molecule type" value="Genomic_DNA"/>
</dbReference>
<evidence type="ECO:0000313" key="2">
    <source>
        <dbReference type="Proteomes" id="UP000831701"/>
    </source>
</evidence>
<comment type="caution">
    <text evidence="1">The sequence shown here is derived from an EMBL/GenBank/DDBJ whole genome shotgun (WGS) entry which is preliminary data.</text>
</comment>
<proteinExistence type="predicted"/>
<name>A0ACB8WGL0_9TELE</name>
<protein>
    <submittedName>
        <fullName evidence="1">Uncharacterized protein</fullName>
    </submittedName>
</protein>
<keyword evidence="2" id="KW-1185">Reference proteome</keyword>
<dbReference type="Proteomes" id="UP000831701">
    <property type="component" value="Chromosome 10"/>
</dbReference>
<reference evidence="1" key="1">
    <citation type="submission" date="2022-04" db="EMBL/GenBank/DDBJ databases">
        <title>Jade perch genome.</title>
        <authorList>
            <person name="Chao B."/>
        </authorList>
    </citation>
    <scope>NUCLEOTIDE SEQUENCE</scope>
    <source>
        <strain evidence="1">CB-2022</strain>
    </source>
</reference>
<gene>
    <name evidence="1" type="ORF">L3Q82_009515</name>
</gene>